<keyword evidence="1" id="KW-0436">Ligase</keyword>
<dbReference type="EMBL" id="LJHD01000072">
    <property type="protein sequence ID" value="ONI45118.1"/>
    <property type="molecule type" value="Genomic_DNA"/>
</dbReference>
<accession>A0ACC8XII9</accession>
<evidence type="ECO:0000313" key="1">
    <source>
        <dbReference type="EMBL" id="ONI45118.1"/>
    </source>
</evidence>
<name>A0ACC8XII9_9FIRM</name>
<gene>
    <name evidence="1" type="ORF">AN640_04995</name>
</gene>
<comment type="caution">
    <text evidence="1">The sequence shown here is derived from an EMBL/GenBank/DDBJ whole genome shotgun (WGS) entry which is preliminary data.</text>
</comment>
<organism evidence="1 2">
    <name type="scientific">Candidatus Epulonipiscium fishelsonii</name>
    <dbReference type="NCBI Taxonomy" id="77094"/>
    <lineage>
        <taxon>Bacteria</taxon>
        <taxon>Bacillati</taxon>
        <taxon>Bacillota</taxon>
        <taxon>Clostridia</taxon>
        <taxon>Lachnospirales</taxon>
        <taxon>Lachnospiraceae</taxon>
        <taxon>Candidatus Epulonipiscium</taxon>
    </lineage>
</organism>
<keyword evidence="2" id="KW-1185">Reference proteome</keyword>
<evidence type="ECO:0000313" key="2">
    <source>
        <dbReference type="Proteomes" id="UP000188637"/>
    </source>
</evidence>
<dbReference type="Proteomes" id="UP000188637">
    <property type="component" value="Unassembled WGS sequence"/>
</dbReference>
<sequence>MLDTFKKIHFIGIGGISMSGLAEIMFTQGYIVSGSDMNSSPTTTHLENLGIEIFQGHFPSNITSDIDIVVYTAAIKEDNPELIMARTLIKNILVRSEFLGWLMRTYKYPICVSGTHGKTTTTSMLSEILINANKNPTITVGGILNSIGGNIHIGGSKYFLTEACEYCNSFLDFHPKVGIILNIEEDHMDFFRDLNDIYNSFNQFVKLFPPDGYLVIPYDTINKEILLKNVKDLNIETFGFNNEANWYATDISYNETAGASFRVFHNNTLKGTISLKAPGNHNILNALSACAVSTFLGVNFDITSNSLGSFTGANQRFEIKGNIHGVTIVDDYAHHPTEISATLNVANNYKHKDLYVVFQPHTYSRTKAFLYEFAMSLSNAKNVIITDIYAAREKNTGDIHSKDIVRLMKDKGTNVIYIDDFDEIANYILSNCSSGDLVITMGAGNVNQIADILLGK</sequence>
<proteinExistence type="predicted"/>
<reference evidence="1" key="1">
    <citation type="submission" date="2016-08" db="EMBL/GenBank/DDBJ databases">
        <authorList>
            <person name="Ngugi D.K."/>
            <person name="Miyake S."/>
            <person name="Stingl U."/>
        </authorList>
    </citation>
    <scope>NUCLEOTIDE SEQUENCE</scope>
    <source>
        <strain evidence="1">SCG-D08WGA-EpuloA1</strain>
    </source>
</reference>
<protein>
    <submittedName>
        <fullName evidence="1">UDP-N-acetylmuramate--L-alanine ligase</fullName>
    </submittedName>
</protein>